<protein>
    <submittedName>
        <fullName evidence="2">Uncharacterized protein</fullName>
    </submittedName>
</protein>
<feature type="compositionally biased region" description="Basic and acidic residues" evidence="1">
    <location>
        <begin position="89"/>
        <end position="99"/>
    </location>
</feature>
<organism evidence="2 3">
    <name type="scientific">Rubroshorea leprosula</name>
    <dbReference type="NCBI Taxonomy" id="152421"/>
    <lineage>
        <taxon>Eukaryota</taxon>
        <taxon>Viridiplantae</taxon>
        <taxon>Streptophyta</taxon>
        <taxon>Embryophyta</taxon>
        <taxon>Tracheophyta</taxon>
        <taxon>Spermatophyta</taxon>
        <taxon>Magnoliopsida</taxon>
        <taxon>eudicotyledons</taxon>
        <taxon>Gunneridae</taxon>
        <taxon>Pentapetalae</taxon>
        <taxon>rosids</taxon>
        <taxon>malvids</taxon>
        <taxon>Malvales</taxon>
        <taxon>Dipterocarpaceae</taxon>
        <taxon>Rubroshorea</taxon>
    </lineage>
</organism>
<evidence type="ECO:0000313" key="3">
    <source>
        <dbReference type="Proteomes" id="UP001054252"/>
    </source>
</evidence>
<feature type="region of interest" description="Disordered" evidence="1">
    <location>
        <begin position="56"/>
        <end position="100"/>
    </location>
</feature>
<dbReference type="EMBL" id="BPVZ01000050">
    <property type="protein sequence ID" value="GKV18513.1"/>
    <property type="molecule type" value="Genomic_DNA"/>
</dbReference>
<sequence length="114" mass="12637">MPSALDLLQVQAISKAKECLVSSTLLFIKPSHARPGGEPDIHPDLKRRVQQIEAVGVSKRRGAIPTDAREERKRSSCSRKSSSGCGSNRQEKLESDLHQKIHQQVHATFSSIRL</sequence>
<comment type="caution">
    <text evidence="2">The sequence shown here is derived from an EMBL/GenBank/DDBJ whole genome shotgun (WGS) entry which is preliminary data.</text>
</comment>
<gene>
    <name evidence="2" type="ORF">SLEP1_g28880</name>
</gene>
<dbReference type="Proteomes" id="UP001054252">
    <property type="component" value="Unassembled WGS sequence"/>
</dbReference>
<keyword evidence="3" id="KW-1185">Reference proteome</keyword>
<dbReference type="AlphaFoldDB" id="A0AAV5K4Q8"/>
<name>A0AAV5K4Q8_9ROSI</name>
<evidence type="ECO:0000256" key="1">
    <source>
        <dbReference type="SAM" id="MobiDB-lite"/>
    </source>
</evidence>
<reference evidence="2 3" key="1">
    <citation type="journal article" date="2021" name="Commun. Biol.">
        <title>The genome of Shorea leprosula (Dipterocarpaceae) highlights the ecological relevance of drought in aseasonal tropical rainforests.</title>
        <authorList>
            <person name="Ng K.K.S."/>
            <person name="Kobayashi M.J."/>
            <person name="Fawcett J.A."/>
            <person name="Hatakeyama M."/>
            <person name="Paape T."/>
            <person name="Ng C.H."/>
            <person name="Ang C.C."/>
            <person name="Tnah L.H."/>
            <person name="Lee C.T."/>
            <person name="Nishiyama T."/>
            <person name="Sese J."/>
            <person name="O'Brien M.J."/>
            <person name="Copetti D."/>
            <person name="Mohd Noor M.I."/>
            <person name="Ong R.C."/>
            <person name="Putra M."/>
            <person name="Sireger I.Z."/>
            <person name="Indrioko S."/>
            <person name="Kosugi Y."/>
            <person name="Izuno A."/>
            <person name="Isagi Y."/>
            <person name="Lee S.L."/>
            <person name="Shimizu K.K."/>
        </authorList>
    </citation>
    <scope>NUCLEOTIDE SEQUENCE [LARGE SCALE GENOMIC DNA]</scope>
    <source>
        <strain evidence="2">214</strain>
    </source>
</reference>
<feature type="compositionally biased region" description="Low complexity" evidence="1">
    <location>
        <begin position="78"/>
        <end position="87"/>
    </location>
</feature>
<evidence type="ECO:0000313" key="2">
    <source>
        <dbReference type="EMBL" id="GKV18513.1"/>
    </source>
</evidence>
<accession>A0AAV5K4Q8</accession>
<proteinExistence type="predicted"/>